<evidence type="ECO:0000313" key="5">
    <source>
        <dbReference type="Proteomes" id="UP000630718"/>
    </source>
</evidence>
<proteinExistence type="predicted"/>
<keyword evidence="5" id="KW-1185">Reference proteome</keyword>
<evidence type="ECO:0000313" key="4">
    <source>
        <dbReference type="EMBL" id="GHE82480.1"/>
    </source>
</evidence>
<reference evidence="4" key="2">
    <citation type="submission" date="2020-09" db="EMBL/GenBank/DDBJ databases">
        <authorList>
            <person name="Sun Q."/>
            <person name="Ohkuma M."/>
        </authorList>
    </citation>
    <scope>NUCLEOTIDE SEQUENCE</scope>
    <source>
        <strain evidence="4">JCM 4477</strain>
    </source>
</reference>
<keyword evidence="1" id="KW-0808">Transferase</keyword>
<dbReference type="PANTHER" id="PTHR35526">
    <property type="entry name" value="ANTI-SIGMA-F FACTOR RSBW-RELATED"/>
    <property type="match status" value="1"/>
</dbReference>
<gene>
    <name evidence="4" type="ORF">GCM10018772_00760</name>
</gene>
<dbReference type="CDD" id="cd16936">
    <property type="entry name" value="HATPase_RsbW-like"/>
    <property type="match status" value="1"/>
</dbReference>
<dbReference type="SUPFAM" id="SSF55874">
    <property type="entry name" value="ATPase domain of HSP90 chaperone/DNA topoisomerase II/histidine kinase"/>
    <property type="match status" value="1"/>
</dbReference>
<keyword evidence="1" id="KW-0723">Serine/threonine-protein kinase</keyword>
<name>A0A919DV56_9ACTN</name>
<dbReference type="Proteomes" id="UP000630718">
    <property type="component" value="Unassembled WGS sequence"/>
</dbReference>
<dbReference type="Gene3D" id="3.30.565.10">
    <property type="entry name" value="Histidine kinase-like ATPase, C-terminal domain"/>
    <property type="match status" value="1"/>
</dbReference>
<dbReference type="PANTHER" id="PTHR35526:SF3">
    <property type="entry name" value="ANTI-SIGMA-F FACTOR RSBW"/>
    <property type="match status" value="1"/>
</dbReference>
<evidence type="ECO:0000259" key="3">
    <source>
        <dbReference type="Pfam" id="PF13581"/>
    </source>
</evidence>
<dbReference type="InterPro" id="IPR050267">
    <property type="entry name" value="Anti-sigma-factor_SerPK"/>
</dbReference>
<sequence>MAVPSAVSVSREFVRRTLKHWRSDDHAPDASLVMSELVSNAVKAMGFTEQPPHLWEITSQHVVAVQLRAIGGVLFIEVWDDSPDEPVKHNVTADIEGGRGLHLVEALSEQWGIYRPPAGGKIVWARNVLPMSPSPALDGSTLRPRVPEDLEAPPGRTRDQATIALMQRVLDGLRNVP</sequence>
<accession>A0A919DV56</accession>
<dbReference type="InterPro" id="IPR003594">
    <property type="entry name" value="HATPase_dom"/>
</dbReference>
<evidence type="ECO:0000256" key="2">
    <source>
        <dbReference type="SAM" id="MobiDB-lite"/>
    </source>
</evidence>
<evidence type="ECO:0000256" key="1">
    <source>
        <dbReference type="ARBA" id="ARBA00022527"/>
    </source>
</evidence>
<keyword evidence="1" id="KW-0418">Kinase</keyword>
<comment type="caution">
    <text evidence="4">The sequence shown here is derived from an EMBL/GenBank/DDBJ whole genome shotgun (WGS) entry which is preliminary data.</text>
</comment>
<dbReference type="Pfam" id="PF13581">
    <property type="entry name" value="HATPase_c_2"/>
    <property type="match status" value="1"/>
</dbReference>
<feature type="region of interest" description="Disordered" evidence="2">
    <location>
        <begin position="135"/>
        <end position="158"/>
    </location>
</feature>
<feature type="domain" description="Histidine kinase/HSP90-like ATPase" evidence="3">
    <location>
        <begin position="5"/>
        <end position="125"/>
    </location>
</feature>
<dbReference type="InterPro" id="IPR036890">
    <property type="entry name" value="HATPase_C_sf"/>
</dbReference>
<dbReference type="GO" id="GO:0004674">
    <property type="term" value="F:protein serine/threonine kinase activity"/>
    <property type="evidence" value="ECO:0007669"/>
    <property type="project" value="UniProtKB-KW"/>
</dbReference>
<organism evidence="4 5">
    <name type="scientific">Streptomyces fumanus</name>
    <dbReference type="NCBI Taxonomy" id="67302"/>
    <lineage>
        <taxon>Bacteria</taxon>
        <taxon>Bacillati</taxon>
        <taxon>Actinomycetota</taxon>
        <taxon>Actinomycetes</taxon>
        <taxon>Kitasatosporales</taxon>
        <taxon>Streptomycetaceae</taxon>
        <taxon>Streptomyces</taxon>
    </lineage>
</organism>
<dbReference type="EMBL" id="BNBI01000001">
    <property type="protein sequence ID" value="GHE82480.1"/>
    <property type="molecule type" value="Genomic_DNA"/>
</dbReference>
<dbReference type="AlphaFoldDB" id="A0A919DV56"/>
<reference evidence="4" key="1">
    <citation type="journal article" date="2014" name="Int. J. Syst. Evol. Microbiol.">
        <title>Complete genome sequence of Corynebacterium casei LMG S-19264T (=DSM 44701T), isolated from a smear-ripened cheese.</title>
        <authorList>
            <consortium name="US DOE Joint Genome Institute (JGI-PGF)"/>
            <person name="Walter F."/>
            <person name="Albersmeier A."/>
            <person name="Kalinowski J."/>
            <person name="Ruckert C."/>
        </authorList>
    </citation>
    <scope>NUCLEOTIDE SEQUENCE</scope>
    <source>
        <strain evidence="4">JCM 4477</strain>
    </source>
</reference>
<protein>
    <recommendedName>
        <fullName evidence="3">Histidine kinase/HSP90-like ATPase domain-containing protein</fullName>
    </recommendedName>
</protein>